<dbReference type="AlphaFoldDB" id="A0A5A7T4P8"/>
<dbReference type="PANTHER" id="PTHR46148:SF57">
    <property type="entry name" value="OS12G0499874 PROTEIN"/>
    <property type="match status" value="1"/>
</dbReference>
<dbReference type="OrthoDB" id="1909122at2759"/>
<dbReference type="Proteomes" id="UP000321393">
    <property type="component" value="Unassembled WGS sequence"/>
</dbReference>
<protein>
    <submittedName>
        <fullName evidence="2">Chromo domain-containing protein</fullName>
    </submittedName>
</protein>
<evidence type="ECO:0000313" key="5">
    <source>
        <dbReference type="Proteomes" id="UP000321947"/>
    </source>
</evidence>
<accession>A0A5A7T4P8</accession>
<name>A0A5A7T4P8_CUCMM</name>
<evidence type="ECO:0000313" key="2">
    <source>
        <dbReference type="EMBL" id="KAA0037788.1"/>
    </source>
</evidence>
<proteinExistence type="predicted"/>
<organism evidence="2 4">
    <name type="scientific">Cucumis melo var. makuwa</name>
    <name type="common">Oriental melon</name>
    <dbReference type="NCBI Taxonomy" id="1194695"/>
    <lineage>
        <taxon>Eukaryota</taxon>
        <taxon>Viridiplantae</taxon>
        <taxon>Streptophyta</taxon>
        <taxon>Embryophyta</taxon>
        <taxon>Tracheophyta</taxon>
        <taxon>Spermatophyta</taxon>
        <taxon>Magnoliopsida</taxon>
        <taxon>eudicotyledons</taxon>
        <taxon>Gunneridae</taxon>
        <taxon>Pentapetalae</taxon>
        <taxon>rosids</taxon>
        <taxon>fabids</taxon>
        <taxon>Cucurbitales</taxon>
        <taxon>Cucurbitaceae</taxon>
        <taxon>Benincaseae</taxon>
        <taxon>Cucumis</taxon>
    </lineage>
</organism>
<dbReference type="InterPro" id="IPR016197">
    <property type="entry name" value="Chromo-like_dom_sf"/>
</dbReference>
<evidence type="ECO:0000313" key="3">
    <source>
        <dbReference type="EMBL" id="TYK27311.1"/>
    </source>
</evidence>
<dbReference type="Proteomes" id="UP000321947">
    <property type="component" value="Unassembled WGS sequence"/>
</dbReference>
<comment type="caution">
    <text evidence="2">The sequence shown here is derived from an EMBL/GenBank/DDBJ whole genome shotgun (WGS) entry which is preliminary data.</text>
</comment>
<sequence length="175" mass="20767">MLVDLLPLKLQAFDVILEMDFLFTHYASMNCHRKEVTFRKPGSTEVVFRGVLRFGRKGKLSPRYIGPYKIIERVGPADYRLELPTKLARIHHVFHVSMLRKYISDPSHVLQVQPIELKEDLSCREEAVQILDRKEKVLRNKTIRLVKVLWIHHRIKEATWESEDQMRRSYPTLFT</sequence>
<dbReference type="Pfam" id="PF24626">
    <property type="entry name" value="SH3_Tf2-1"/>
    <property type="match status" value="1"/>
</dbReference>
<dbReference type="InterPro" id="IPR056924">
    <property type="entry name" value="SH3_Tf2-1"/>
</dbReference>
<dbReference type="Pfam" id="PF08284">
    <property type="entry name" value="RVP_2"/>
    <property type="match status" value="1"/>
</dbReference>
<gene>
    <name evidence="3" type="ORF">E5676_scaffold1784G00250</name>
    <name evidence="2" type="ORF">E6C27_scaffold471G00240</name>
</gene>
<dbReference type="EMBL" id="SSTD01002854">
    <property type="protein sequence ID" value="TYK27311.1"/>
    <property type="molecule type" value="Genomic_DNA"/>
</dbReference>
<dbReference type="EMBL" id="SSTE01018846">
    <property type="protein sequence ID" value="KAA0037788.1"/>
    <property type="molecule type" value="Genomic_DNA"/>
</dbReference>
<feature type="domain" description="Tf2-1-like SH3-like" evidence="1">
    <location>
        <begin position="52"/>
        <end position="102"/>
    </location>
</feature>
<reference evidence="4 5" key="1">
    <citation type="submission" date="2019-08" db="EMBL/GenBank/DDBJ databases">
        <title>Draft genome sequences of two oriental melons (Cucumis melo L. var makuwa).</title>
        <authorList>
            <person name="Kwon S.-Y."/>
        </authorList>
    </citation>
    <scope>NUCLEOTIDE SEQUENCE [LARGE SCALE GENOMIC DNA]</scope>
    <source>
        <strain evidence="5">cv. Chang Bougi</strain>
        <strain evidence="4">cv. SW 3</strain>
        <tissue evidence="2">Leaf</tissue>
    </source>
</reference>
<evidence type="ECO:0000313" key="4">
    <source>
        <dbReference type="Proteomes" id="UP000321393"/>
    </source>
</evidence>
<evidence type="ECO:0000259" key="1">
    <source>
        <dbReference type="Pfam" id="PF24626"/>
    </source>
</evidence>
<dbReference type="PANTHER" id="PTHR46148">
    <property type="entry name" value="CHROMO DOMAIN-CONTAINING PROTEIN"/>
    <property type="match status" value="1"/>
</dbReference>
<dbReference type="SUPFAM" id="SSF54160">
    <property type="entry name" value="Chromo domain-like"/>
    <property type="match status" value="1"/>
</dbReference>